<protein>
    <submittedName>
        <fullName evidence="1">Uncharacterized protein</fullName>
    </submittedName>
</protein>
<dbReference type="Proteomes" id="UP001139104">
    <property type="component" value="Unassembled WGS sequence"/>
</dbReference>
<accession>A0ABS9Z5M4</accession>
<dbReference type="EMBL" id="JAIVFP010000001">
    <property type="protein sequence ID" value="MCI4682979.1"/>
    <property type="molecule type" value="Genomic_DNA"/>
</dbReference>
<comment type="caution">
    <text evidence="1">The sequence shown here is derived from an EMBL/GenBank/DDBJ whole genome shotgun (WGS) entry which is preliminary data.</text>
</comment>
<keyword evidence="2" id="KW-1185">Reference proteome</keyword>
<proteinExistence type="predicted"/>
<evidence type="ECO:0000313" key="1">
    <source>
        <dbReference type="EMBL" id="MCI4682979.1"/>
    </source>
</evidence>
<gene>
    <name evidence="1" type="ORF">K2U94_09405</name>
</gene>
<dbReference type="RefSeq" id="WP_243066954.1">
    <property type="nucleotide sequence ID" value="NZ_JAIVFK010000037.1"/>
</dbReference>
<name>A0ABS9Z5M4_9HYPH</name>
<organism evidence="1 2">
    <name type="scientific">Candidatus Rhodoblastus alkanivorans</name>
    <dbReference type="NCBI Taxonomy" id="2954117"/>
    <lineage>
        <taxon>Bacteria</taxon>
        <taxon>Pseudomonadati</taxon>
        <taxon>Pseudomonadota</taxon>
        <taxon>Alphaproteobacteria</taxon>
        <taxon>Hyphomicrobiales</taxon>
        <taxon>Rhodoblastaceae</taxon>
        <taxon>Rhodoblastus</taxon>
    </lineage>
</organism>
<reference evidence="1" key="1">
    <citation type="journal article" date="2022" name="ISME J.">
        <title>Identification of active gaseous-alkane degraders at natural gas seeps.</title>
        <authorList>
            <person name="Farhan Ul Haque M."/>
            <person name="Hernandez M."/>
            <person name="Crombie A.T."/>
            <person name="Murrell J.C."/>
        </authorList>
    </citation>
    <scope>NUCLEOTIDE SEQUENCE</scope>
    <source>
        <strain evidence="1">PC2</strain>
    </source>
</reference>
<evidence type="ECO:0000313" key="2">
    <source>
        <dbReference type="Proteomes" id="UP001139104"/>
    </source>
</evidence>
<sequence length="96" mass="9995">MRIVGIWKLNLETPFGVQTPSLRINADGTGGLISPIGEAPLNDLQITDDTAEFTAQVPTPMGKFAIGFSVKADGDALAGTFTSPLGATDFSGQREA</sequence>